<dbReference type="PANTHER" id="PTHR21659:SF85">
    <property type="entry name" value="EXPRESSED PROTEIN"/>
    <property type="match status" value="1"/>
</dbReference>
<evidence type="ECO:0000256" key="2">
    <source>
        <dbReference type="ARBA" id="ARBA00009530"/>
    </source>
</evidence>
<dbReference type="InterPro" id="IPR000612">
    <property type="entry name" value="PMP3"/>
</dbReference>
<dbReference type="PANTHER" id="PTHR21659">
    <property type="entry name" value="HYDROPHOBIC PROTEIN RCI2 LOW TEMPERATURE AND SALT RESPONSIVE PROTEIN LTI6 -RELATED"/>
    <property type="match status" value="1"/>
</dbReference>
<evidence type="ECO:0000256" key="5">
    <source>
        <dbReference type="ARBA" id="ARBA00023136"/>
    </source>
</evidence>
<feature type="region of interest" description="Disordered" evidence="6">
    <location>
        <begin position="98"/>
        <end position="140"/>
    </location>
</feature>
<protein>
    <submittedName>
        <fullName evidence="8">Uncharacterized protein</fullName>
    </submittedName>
</protein>
<dbReference type="Pfam" id="PF01679">
    <property type="entry name" value="Pmp3"/>
    <property type="match status" value="1"/>
</dbReference>
<keyword evidence="9" id="KW-1185">Reference proteome</keyword>
<dbReference type="OrthoDB" id="2152119at2759"/>
<name>A0A165XXG2_9AGAM</name>
<evidence type="ECO:0000256" key="1">
    <source>
        <dbReference type="ARBA" id="ARBA00004370"/>
    </source>
</evidence>
<evidence type="ECO:0000256" key="4">
    <source>
        <dbReference type="ARBA" id="ARBA00022989"/>
    </source>
</evidence>
<evidence type="ECO:0000256" key="3">
    <source>
        <dbReference type="ARBA" id="ARBA00022692"/>
    </source>
</evidence>
<dbReference type="EMBL" id="KV428307">
    <property type="protein sequence ID" value="KZT32652.1"/>
    <property type="molecule type" value="Genomic_DNA"/>
</dbReference>
<evidence type="ECO:0000313" key="9">
    <source>
        <dbReference type="Proteomes" id="UP000076798"/>
    </source>
</evidence>
<keyword evidence="3 7" id="KW-0812">Transmembrane</keyword>
<sequence>MPPKKSKSKGLVKRHHGFSAVLFVLGTLFPPLAVAARFGIGSDFWLNLLLTICGYFPGHIHNFYIQNIRNNKNNRRTPKWSQRYGLVNTTKIKQREARSQWATRYNEQLPNSTLENQEYEEGQNDAPSISSNQTPDAQANGHEFWGREDEAFYGRNGRPESASMRSEESGGRWHYPANFDDVSVVDTNHSVKKKKSDRWARTEDAYNMPDDGSLKKKKKKKSKKTRSTENDTIYNRPMDDDYEGGPEGANGNGNGNGSASRDDDLNHEF</sequence>
<feature type="compositionally biased region" description="Polar residues" evidence="6">
    <location>
        <begin position="125"/>
        <end position="137"/>
    </location>
</feature>
<feature type="compositionally biased region" description="Gly residues" evidence="6">
    <location>
        <begin position="245"/>
        <end position="256"/>
    </location>
</feature>
<feature type="compositionally biased region" description="Basic residues" evidence="6">
    <location>
        <begin position="215"/>
        <end position="225"/>
    </location>
</feature>
<gene>
    <name evidence="8" type="ORF">SISSUDRAFT_522207</name>
</gene>
<proteinExistence type="inferred from homology"/>
<keyword evidence="4 7" id="KW-1133">Transmembrane helix</keyword>
<reference evidence="8 9" key="1">
    <citation type="journal article" date="2016" name="Mol. Biol. Evol.">
        <title>Comparative Genomics of Early-Diverging Mushroom-Forming Fungi Provides Insights into the Origins of Lignocellulose Decay Capabilities.</title>
        <authorList>
            <person name="Nagy L.G."/>
            <person name="Riley R."/>
            <person name="Tritt A."/>
            <person name="Adam C."/>
            <person name="Daum C."/>
            <person name="Floudas D."/>
            <person name="Sun H."/>
            <person name="Yadav J.S."/>
            <person name="Pangilinan J."/>
            <person name="Larsson K.H."/>
            <person name="Matsuura K."/>
            <person name="Barry K."/>
            <person name="Labutti K."/>
            <person name="Kuo R."/>
            <person name="Ohm R.A."/>
            <person name="Bhattacharya S.S."/>
            <person name="Shirouzu T."/>
            <person name="Yoshinaga Y."/>
            <person name="Martin F.M."/>
            <person name="Grigoriev I.V."/>
            <person name="Hibbett D.S."/>
        </authorList>
    </citation>
    <scope>NUCLEOTIDE SEQUENCE [LARGE SCALE GENOMIC DNA]</scope>
    <source>
        <strain evidence="8 9">HHB10207 ss-3</strain>
    </source>
</reference>
<evidence type="ECO:0000256" key="6">
    <source>
        <dbReference type="SAM" id="MobiDB-lite"/>
    </source>
</evidence>
<evidence type="ECO:0000313" key="8">
    <source>
        <dbReference type="EMBL" id="KZT32652.1"/>
    </source>
</evidence>
<organism evidence="8 9">
    <name type="scientific">Sistotremastrum suecicum HHB10207 ss-3</name>
    <dbReference type="NCBI Taxonomy" id="1314776"/>
    <lineage>
        <taxon>Eukaryota</taxon>
        <taxon>Fungi</taxon>
        <taxon>Dikarya</taxon>
        <taxon>Basidiomycota</taxon>
        <taxon>Agaricomycotina</taxon>
        <taxon>Agaricomycetes</taxon>
        <taxon>Sistotremastrales</taxon>
        <taxon>Sistotremastraceae</taxon>
        <taxon>Sistotremastrum</taxon>
    </lineage>
</organism>
<dbReference type="AlphaFoldDB" id="A0A165XXG2"/>
<dbReference type="GO" id="GO:0016020">
    <property type="term" value="C:membrane"/>
    <property type="evidence" value="ECO:0007669"/>
    <property type="project" value="UniProtKB-SubCell"/>
</dbReference>
<accession>A0A165XXG2</accession>
<dbReference type="Proteomes" id="UP000076798">
    <property type="component" value="Unassembled WGS sequence"/>
</dbReference>
<feature type="region of interest" description="Disordered" evidence="6">
    <location>
        <begin position="152"/>
        <end position="269"/>
    </location>
</feature>
<feature type="compositionally biased region" description="Basic and acidic residues" evidence="6">
    <location>
        <begin position="260"/>
        <end position="269"/>
    </location>
</feature>
<keyword evidence="5 7" id="KW-0472">Membrane</keyword>
<comment type="similarity">
    <text evidence="2">Belongs to the UPF0057 (PMP3) family.</text>
</comment>
<feature type="compositionally biased region" description="Polar residues" evidence="6">
    <location>
        <begin position="100"/>
        <end position="116"/>
    </location>
</feature>
<comment type="subcellular location">
    <subcellularLocation>
        <location evidence="1">Membrane</location>
    </subcellularLocation>
</comment>
<evidence type="ECO:0000256" key="7">
    <source>
        <dbReference type="SAM" id="Phobius"/>
    </source>
</evidence>
<feature type="transmembrane region" description="Helical" evidence="7">
    <location>
        <begin position="45"/>
        <end position="65"/>
    </location>
</feature>